<evidence type="ECO:0000313" key="2">
    <source>
        <dbReference type="Proteomes" id="UP000262195"/>
    </source>
</evidence>
<evidence type="ECO:0000313" key="1">
    <source>
        <dbReference type="EMBL" id="HCS93090.1"/>
    </source>
</evidence>
<accession>A0A3D4S2W5</accession>
<sequence>MQNEQKARNMLSELFKTIEMPEDLDSITEKELSHLLAWFKEIPPHADFWKRVSHLVQLAFPAPERLAGSLGRQVHLFRYVVSSQQADYVRRNFIGQTDVEKLARYLSLNPSVSYSLRESDRLHHKKSQLGKGDYPIGYGCGNFKLLIGFHSEFIINSSGEFQTILGNSSYKLPLNGIVNGASFNYADRNGQDHKRLDVHNFRYDPIWRRKLLLKENYSAPLNESGKFSYFTRYSYYAFDNQSARERSSRLKREFRRKVKRPRPICRLLGFRY</sequence>
<proteinExistence type="predicted"/>
<name>A0A3D4S2W5_9ENTE</name>
<comment type="caution">
    <text evidence="1">The sequence shown here is derived from an EMBL/GenBank/DDBJ whole genome shotgun (WGS) entry which is preliminary data.</text>
</comment>
<dbReference type="EMBL" id="DQHO01000002">
    <property type="protein sequence ID" value="HCS93090.1"/>
    <property type="molecule type" value="Genomic_DNA"/>
</dbReference>
<dbReference type="Pfam" id="PF11311">
    <property type="entry name" value="DUF3114"/>
    <property type="match status" value="1"/>
</dbReference>
<organism evidence="1 2">
    <name type="scientific">Bavariicoccus seileri</name>
    <dbReference type="NCBI Taxonomy" id="549685"/>
    <lineage>
        <taxon>Bacteria</taxon>
        <taxon>Bacillati</taxon>
        <taxon>Bacillota</taxon>
        <taxon>Bacilli</taxon>
        <taxon>Lactobacillales</taxon>
        <taxon>Enterococcaceae</taxon>
        <taxon>Bavariicoccus</taxon>
    </lineage>
</organism>
<protein>
    <submittedName>
        <fullName evidence="1">DUF3114 domain-containing protein</fullName>
    </submittedName>
</protein>
<dbReference type="InterPro" id="IPR021462">
    <property type="entry name" value="DUF3114"/>
</dbReference>
<dbReference type="AlphaFoldDB" id="A0A3D4S2W5"/>
<reference evidence="1 2" key="1">
    <citation type="journal article" date="2018" name="Nat. Biotechnol.">
        <title>A standardized bacterial taxonomy based on genome phylogeny substantially revises the tree of life.</title>
        <authorList>
            <person name="Parks D.H."/>
            <person name="Chuvochina M."/>
            <person name="Waite D.W."/>
            <person name="Rinke C."/>
            <person name="Skarshewski A."/>
            <person name="Chaumeil P.A."/>
            <person name="Hugenholtz P."/>
        </authorList>
    </citation>
    <scope>NUCLEOTIDE SEQUENCE [LARGE SCALE GENOMIC DNA]</scope>
    <source>
        <strain evidence="1">UBA11306</strain>
    </source>
</reference>
<gene>
    <name evidence="1" type="ORF">DIW15_00065</name>
</gene>
<dbReference type="Proteomes" id="UP000262195">
    <property type="component" value="Unassembled WGS sequence"/>
</dbReference>